<evidence type="ECO:0000259" key="1">
    <source>
        <dbReference type="Pfam" id="PF06559"/>
    </source>
</evidence>
<dbReference type="Proteomes" id="UP000630353">
    <property type="component" value="Unassembled WGS sequence"/>
</dbReference>
<reference evidence="3" key="2">
    <citation type="submission" date="2020-09" db="EMBL/GenBank/DDBJ databases">
        <authorList>
            <person name="Sun Q."/>
            <person name="Kim S."/>
        </authorList>
    </citation>
    <scope>NUCLEOTIDE SEQUENCE</scope>
    <source>
        <strain evidence="3">KCTC 42651</strain>
    </source>
</reference>
<keyword evidence="4" id="KW-1185">Reference proteome</keyword>
<accession>A0A919CP18</accession>
<name>A0A919CP18_9PROT</name>
<dbReference type="NCBIfam" id="NF005734">
    <property type="entry name" value="PRK07559.1"/>
    <property type="match status" value="1"/>
</dbReference>
<comment type="caution">
    <text evidence="3">The sequence shown here is derived from an EMBL/GenBank/DDBJ whole genome shotgun (WGS) entry which is preliminary data.</text>
</comment>
<organism evidence="3 4">
    <name type="scientific">Thalassobaculum fulvum</name>
    <dbReference type="NCBI Taxonomy" id="1633335"/>
    <lineage>
        <taxon>Bacteria</taxon>
        <taxon>Pseudomonadati</taxon>
        <taxon>Pseudomonadota</taxon>
        <taxon>Alphaproteobacteria</taxon>
        <taxon>Rhodospirillales</taxon>
        <taxon>Thalassobaculaceae</taxon>
        <taxon>Thalassobaculum</taxon>
    </lineage>
</organism>
<dbReference type="EMBL" id="BMZS01000004">
    <property type="protein sequence ID" value="GHD48160.1"/>
    <property type="molecule type" value="Genomic_DNA"/>
</dbReference>
<dbReference type="Pfam" id="PF22569">
    <property type="entry name" value="DCD_C"/>
    <property type="match status" value="1"/>
</dbReference>
<dbReference type="AlphaFoldDB" id="A0A919CP18"/>
<feature type="domain" description="2'-deoxycytidine 5'-triphosphate deaminase C-terminal" evidence="2">
    <location>
        <begin position="182"/>
        <end position="374"/>
    </location>
</feature>
<dbReference type="GO" id="GO:0009394">
    <property type="term" value="P:2'-deoxyribonucleotide metabolic process"/>
    <property type="evidence" value="ECO:0007669"/>
    <property type="project" value="InterPro"/>
</dbReference>
<protein>
    <submittedName>
        <fullName evidence="3">2'-deoxycytidine 5'-triphosphate deaminase</fullName>
    </submittedName>
</protein>
<reference evidence="3" key="1">
    <citation type="journal article" date="2014" name="Int. J. Syst. Evol. Microbiol.">
        <title>Complete genome sequence of Corynebacterium casei LMG S-19264T (=DSM 44701T), isolated from a smear-ripened cheese.</title>
        <authorList>
            <consortium name="US DOE Joint Genome Institute (JGI-PGF)"/>
            <person name="Walter F."/>
            <person name="Albersmeier A."/>
            <person name="Kalinowski J."/>
            <person name="Ruckert C."/>
        </authorList>
    </citation>
    <scope>NUCLEOTIDE SEQUENCE</scope>
    <source>
        <strain evidence="3">KCTC 42651</strain>
    </source>
</reference>
<evidence type="ECO:0000313" key="4">
    <source>
        <dbReference type="Proteomes" id="UP000630353"/>
    </source>
</evidence>
<dbReference type="PANTHER" id="PTHR42680">
    <property type="entry name" value="DCTP DEAMINASE"/>
    <property type="match status" value="1"/>
</dbReference>
<evidence type="ECO:0000259" key="2">
    <source>
        <dbReference type="Pfam" id="PF22569"/>
    </source>
</evidence>
<dbReference type="RefSeq" id="WP_189988737.1">
    <property type="nucleotide sequence ID" value="NZ_BMZS01000004.1"/>
</dbReference>
<dbReference type="InterPro" id="IPR036157">
    <property type="entry name" value="dUTPase-like_sf"/>
</dbReference>
<dbReference type="InterPro" id="IPR053811">
    <property type="entry name" value="DCD_C"/>
</dbReference>
<evidence type="ECO:0000313" key="3">
    <source>
        <dbReference type="EMBL" id="GHD48160.1"/>
    </source>
</evidence>
<dbReference type="Pfam" id="PF06559">
    <property type="entry name" value="DCD_N"/>
    <property type="match status" value="1"/>
</dbReference>
<dbReference type="SUPFAM" id="SSF51283">
    <property type="entry name" value="dUTPase-like"/>
    <property type="match status" value="2"/>
</dbReference>
<dbReference type="GO" id="GO:0008829">
    <property type="term" value="F:dCTP deaminase activity"/>
    <property type="evidence" value="ECO:0007669"/>
    <property type="project" value="InterPro"/>
</dbReference>
<gene>
    <name evidence="3" type="primary">dcd</name>
    <name evidence="3" type="ORF">GCM10017083_18920</name>
</gene>
<dbReference type="InterPro" id="IPR010550">
    <property type="entry name" value="DCD_N"/>
</dbReference>
<sequence>MPANFTQTDDHGILAIQHLRDGIRDGWIAAEPAILDAQLQPASLDLRLGDRAYRVVSSFLPGPERTVEQKLDDLQRSQEMYELDLSKPTVLERGCVYIVPLAERLTLPDGVSGTASPKSSTGRLDVFTRLIVDRAAGFEQVPAGYAGPMYLEIAPRTFSIVVRAGDRLNQIRFRVGATGTSDRQLREAHDLDPVVFAGGASAEAVIADGLWVSVDLAARGADPVAYRARRHAPLLDLSKVAHYDPLDFWEPILGDATGRLILNPDDFYLMASREGVRVPPGYSAEMVPYDTAAGEFRVHYAGFFDPGFGHRGEGPGGTPAVLEVRSHEVPFALEHGQRVARLKYERLLAVPDVLYGRDLGSNYAEQRLTLAKFFRPLAGRGGGVAGR</sequence>
<dbReference type="PANTHER" id="PTHR42680:SF3">
    <property type="entry name" value="DCTP DEAMINASE"/>
    <property type="match status" value="1"/>
</dbReference>
<dbReference type="Gene3D" id="2.70.40.10">
    <property type="match status" value="2"/>
</dbReference>
<proteinExistence type="predicted"/>
<feature type="domain" description="2'-deoxycytidine 5'-triphosphate deaminase N-terminal" evidence="1">
    <location>
        <begin position="11"/>
        <end position="176"/>
    </location>
</feature>